<dbReference type="Proteomes" id="UP000260644">
    <property type="component" value="Unassembled WGS sequence"/>
</dbReference>
<dbReference type="InterPro" id="IPR051360">
    <property type="entry name" value="Neuronal_Pentraxin_Related"/>
</dbReference>
<proteinExistence type="predicted"/>
<evidence type="ECO:0000259" key="7">
    <source>
        <dbReference type="PROSITE" id="PS51828"/>
    </source>
</evidence>
<name>A0A3E1YGA4_9BACT</name>
<keyword evidence="9" id="KW-1185">Reference proteome</keyword>
<keyword evidence="3" id="KW-0106">Calcium</keyword>
<evidence type="ECO:0000256" key="1">
    <source>
        <dbReference type="ARBA" id="ARBA00001913"/>
    </source>
</evidence>
<accession>A0A3E1YGA4</accession>
<evidence type="ECO:0000256" key="6">
    <source>
        <dbReference type="SAM" id="MobiDB-lite"/>
    </source>
</evidence>
<evidence type="ECO:0000313" key="9">
    <source>
        <dbReference type="Proteomes" id="UP000260644"/>
    </source>
</evidence>
<protein>
    <recommendedName>
        <fullName evidence="7">Pentraxin (PTX) domain-containing protein</fullName>
    </recommendedName>
</protein>
<dbReference type="PANTHER" id="PTHR19277:SF125">
    <property type="entry name" value="B6"/>
    <property type="match status" value="1"/>
</dbReference>
<gene>
    <name evidence="8" type="ORF">DVR12_00060</name>
</gene>
<dbReference type="RefSeq" id="WP_116973414.1">
    <property type="nucleotide sequence ID" value="NZ_QPMM01000001.1"/>
</dbReference>
<dbReference type="OrthoDB" id="628852at2"/>
<evidence type="ECO:0000256" key="2">
    <source>
        <dbReference type="ARBA" id="ARBA00022723"/>
    </source>
</evidence>
<comment type="caution">
    <text evidence="8">The sequence shown here is derived from an EMBL/GenBank/DDBJ whole genome shotgun (WGS) entry which is preliminary data.</text>
</comment>
<evidence type="ECO:0000256" key="5">
    <source>
        <dbReference type="ARBA" id="ARBA00023180"/>
    </source>
</evidence>
<feature type="region of interest" description="Disordered" evidence="6">
    <location>
        <begin position="530"/>
        <end position="564"/>
    </location>
</feature>
<dbReference type="InterPro" id="IPR013320">
    <property type="entry name" value="ConA-like_dom_sf"/>
</dbReference>
<dbReference type="InterPro" id="IPR001759">
    <property type="entry name" value="PTX_dom"/>
</dbReference>
<organism evidence="8 9">
    <name type="scientific">Chitinophaga silvatica</name>
    <dbReference type="NCBI Taxonomy" id="2282649"/>
    <lineage>
        <taxon>Bacteria</taxon>
        <taxon>Pseudomonadati</taxon>
        <taxon>Bacteroidota</taxon>
        <taxon>Chitinophagia</taxon>
        <taxon>Chitinophagales</taxon>
        <taxon>Chitinophagaceae</taxon>
        <taxon>Chitinophaga</taxon>
    </lineage>
</organism>
<dbReference type="Pfam" id="PF13385">
    <property type="entry name" value="Laminin_G_3"/>
    <property type="match status" value="1"/>
</dbReference>
<dbReference type="SUPFAM" id="SSF110296">
    <property type="entry name" value="Oligoxyloglucan reducing end-specific cellobiohydrolase"/>
    <property type="match status" value="1"/>
</dbReference>
<dbReference type="EMBL" id="QPMM01000001">
    <property type="protein sequence ID" value="RFS26220.1"/>
    <property type="molecule type" value="Genomic_DNA"/>
</dbReference>
<evidence type="ECO:0000256" key="4">
    <source>
        <dbReference type="ARBA" id="ARBA00023157"/>
    </source>
</evidence>
<feature type="domain" description="Pentraxin (PTX)" evidence="7">
    <location>
        <begin position="12"/>
        <end position="210"/>
    </location>
</feature>
<dbReference type="GO" id="GO:0005975">
    <property type="term" value="P:carbohydrate metabolic process"/>
    <property type="evidence" value="ECO:0007669"/>
    <property type="project" value="UniProtKB-ARBA"/>
</dbReference>
<sequence length="564" mass="61760">MTKISIPKFDPVYNTVVALGGNDTDYLLTNPVNNFVSNSFTIECWMLADINTTGTILSYTVSGERSLVIANPSNINICINDEQVADTGISFVDDEWHYFSLTWESKTGNLLLYKDGSLAYSTLLATDTTIPPDGSLVIGQLQGDTTSNPFKGRITAFRIWDNVRPEYHIEQDMDRNISGNGLLVPWQSAGLSIPIDQISGSWYVKDNVQESILIGNVPQPSGDGSHLVRSVNNGLTWEDPRPDKDNRYQHLSVQQQSNTLWASLPTWTSPDGGTTWADTHHSTHVSVITAVPNLVVGIGMDNSLQAMVDGAAFTPFNADHSYSWVCALTSQIIYAVTTDHQLVLSTQGGTKGAFKPVSSFIDPVAMVQANNNIAAVLTTSGEIYFSIDQAATWMKLETDSVMRIAFINIINYELWAINTSGQAFRTTVNMKMVVNWPLNEGYGCYGFDDSGNGNDAYISVGASQHGEEAWEISTITRSPQFIESTTDMISYIAENARRELYRDAKMEEKGPAIGEGLMAKLAEEATLTARRKMQKGTAATARKAPKKAVVVKPSKGTRPSSSKK</sequence>
<evidence type="ECO:0000313" key="8">
    <source>
        <dbReference type="EMBL" id="RFS26220.1"/>
    </source>
</evidence>
<keyword evidence="2" id="KW-0479">Metal-binding</keyword>
<keyword evidence="4" id="KW-1015">Disulfide bond</keyword>
<dbReference type="GO" id="GO:0004553">
    <property type="term" value="F:hydrolase activity, hydrolyzing O-glycosyl compounds"/>
    <property type="evidence" value="ECO:0007669"/>
    <property type="project" value="UniProtKB-ARBA"/>
</dbReference>
<reference evidence="8 9" key="1">
    <citation type="submission" date="2018-07" db="EMBL/GenBank/DDBJ databases">
        <title>Chitinophaga K2CV101002-2 sp. nov., isolated from a monsoon evergreen broad-leaved forest soil.</title>
        <authorList>
            <person name="Lv Y."/>
        </authorList>
    </citation>
    <scope>NUCLEOTIDE SEQUENCE [LARGE SCALE GENOMIC DNA]</scope>
    <source>
        <strain evidence="8 9">GDMCC 1.1288</strain>
    </source>
</reference>
<feature type="compositionally biased region" description="Low complexity" evidence="6">
    <location>
        <begin position="535"/>
        <end position="556"/>
    </location>
</feature>
<dbReference type="SUPFAM" id="SSF49899">
    <property type="entry name" value="Concanavalin A-like lectins/glucanases"/>
    <property type="match status" value="1"/>
</dbReference>
<dbReference type="PANTHER" id="PTHR19277">
    <property type="entry name" value="PENTRAXIN"/>
    <property type="match status" value="1"/>
</dbReference>
<dbReference type="SMART" id="SM00159">
    <property type="entry name" value="PTX"/>
    <property type="match status" value="1"/>
</dbReference>
<evidence type="ECO:0000256" key="3">
    <source>
        <dbReference type="ARBA" id="ARBA00022837"/>
    </source>
</evidence>
<dbReference type="AlphaFoldDB" id="A0A3E1YGA4"/>
<keyword evidence="5" id="KW-0325">Glycoprotein</keyword>
<comment type="cofactor">
    <cofactor evidence="1">
        <name>Ca(2+)</name>
        <dbReference type="ChEBI" id="CHEBI:29108"/>
    </cofactor>
</comment>
<dbReference type="PROSITE" id="PS51828">
    <property type="entry name" value="PTX_2"/>
    <property type="match status" value="1"/>
</dbReference>
<dbReference type="Gene3D" id="2.60.120.200">
    <property type="match status" value="1"/>
</dbReference>
<dbReference type="GO" id="GO:0046872">
    <property type="term" value="F:metal ion binding"/>
    <property type="evidence" value="ECO:0007669"/>
    <property type="project" value="UniProtKB-KW"/>
</dbReference>